<dbReference type="RefSeq" id="WP_125025124.1">
    <property type="nucleotide sequence ID" value="NZ_CP034159.1"/>
</dbReference>
<evidence type="ECO:0000313" key="2">
    <source>
        <dbReference type="Proteomes" id="UP000270185"/>
    </source>
</evidence>
<reference evidence="2" key="1">
    <citation type="submission" date="2018-11" db="EMBL/GenBank/DDBJ databases">
        <title>Proposal to divide the Flavobacteriaceae and reorganize its genera based on Amino Acid Identity values calculated from whole genome sequences.</title>
        <authorList>
            <person name="Nicholson A.C."/>
            <person name="Gulvik C.A."/>
            <person name="Whitney A.M."/>
            <person name="Humrighouse B.W."/>
            <person name="Bell M."/>
            <person name="Holmes B."/>
            <person name="Steigerwalt A.G."/>
            <person name="Villarma A."/>
            <person name="Sheth M."/>
            <person name="Batra D."/>
            <person name="Pryor J."/>
            <person name="Bernardet J.-F."/>
            <person name="Hugo C."/>
            <person name="Kampfer P."/>
            <person name="Newman J.D."/>
            <person name="McQuiston J.R."/>
        </authorList>
    </citation>
    <scope>NUCLEOTIDE SEQUENCE [LARGE SCALE GENOMIC DNA]</scope>
    <source>
        <strain evidence="2">G0081</strain>
    </source>
</reference>
<dbReference type="InterPro" id="IPR001920">
    <property type="entry name" value="Asp/Glu_race"/>
</dbReference>
<dbReference type="OrthoDB" id="9803739at2"/>
<dbReference type="EMBL" id="CP034159">
    <property type="protein sequence ID" value="AZI33552.1"/>
    <property type="molecule type" value="Genomic_DNA"/>
</dbReference>
<dbReference type="GO" id="GO:0016855">
    <property type="term" value="F:racemase and epimerase activity, acting on amino acids and derivatives"/>
    <property type="evidence" value="ECO:0007669"/>
    <property type="project" value="InterPro"/>
</dbReference>
<evidence type="ECO:0000313" key="1">
    <source>
        <dbReference type="EMBL" id="AZI33552.1"/>
    </source>
</evidence>
<accession>A0A3G8XJZ5</accession>
<dbReference type="Proteomes" id="UP000270185">
    <property type="component" value="Chromosome"/>
</dbReference>
<dbReference type="Gene3D" id="3.40.50.1860">
    <property type="match status" value="2"/>
</dbReference>
<organism evidence="1 2">
    <name type="scientific">Kaistella carnis</name>
    <dbReference type="NCBI Taxonomy" id="1241979"/>
    <lineage>
        <taxon>Bacteria</taxon>
        <taxon>Pseudomonadati</taxon>
        <taxon>Bacteroidota</taxon>
        <taxon>Flavobacteriia</taxon>
        <taxon>Flavobacteriales</taxon>
        <taxon>Weeksellaceae</taxon>
        <taxon>Chryseobacterium group</taxon>
        <taxon>Kaistella</taxon>
    </lineage>
</organism>
<keyword evidence="2" id="KW-1185">Reference proteome</keyword>
<dbReference type="SUPFAM" id="SSF53681">
    <property type="entry name" value="Aspartate/glutamate racemase"/>
    <property type="match status" value="2"/>
</dbReference>
<gene>
    <name evidence="1" type="ORF">EIB73_10315</name>
</gene>
<dbReference type="AlphaFoldDB" id="A0A3G8XJZ5"/>
<protein>
    <submittedName>
        <fullName evidence="1">Aspartate/glutamate racemase family protein</fullName>
    </submittedName>
</protein>
<dbReference type="KEGG" id="ccas:EIB73_10315"/>
<sequence length="220" mass="25474">MKPEIAMNGVLGLGKESTAHYINQIHQNYHLVDGGYSTCPMMVYQIDFQEINPYLPNDFLRLIPKMELYIDQLVDLGITKLLIPNITLHETLDQIDLPITLCHPITLTIKYLKENQISEVYLFGTKYTMNSKYITQKFSESGIKVKTPSEEDQIWLDEFRKKVYEKQQTQESISTFQNMIIKYGSNSPVIIACTELSIFSIKENPSCIDMMDLQINEFLK</sequence>
<name>A0A3G8XJZ5_9FLAO</name>
<proteinExistence type="predicted"/>